<evidence type="ECO:0000313" key="1">
    <source>
        <dbReference type="EMBL" id="VAX29900.1"/>
    </source>
</evidence>
<name>A0A3B1D4H3_9ZZZZ</name>
<dbReference type="AlphaFoldDB" id="A0A3B1D4H3"/>
<protein>
    <submittedName>
        <fullName evidence="1">Uncharacterized protein</fullName>
    </submittedName>
</protein>
<organism evidence="1">
    <name type="scientific">hydrothermal vent metagenome</name>
    <dbReference type="NCBI Taxonomy" id="652676"/>
    <lineage>
        <taxon>unclassified sequences</taxon>
        <taxon>metagenomes</taxon>
        <taxon>ecological metagenomes</taxon>
    </lineage>
</organism>
<accession>A0A3B1D4H3</accession>
<dbReference type="EMBL" id="UOGH01000135">
    <property type="protein sequence ID" value="VAX29900.1"/>
    <property type="molecule type" value="Genomic_DNA"/>
</dbReference>
<proteinExistence type="predicted"/>
<sequence>MAYECIIRAEAVTHYLKTDFGAVSSQYENEEEYLNGILNYVMEIENDIEDYLDSWSILDETDVDIFLKRINEVKEFIKRTINTPLKERGEPAL</sequence>
<gene>
    <name evidence="1" type="ORF">MNBD_NITROSPIRAE02-1567</name>
</gene>
<reference evidence="1" key="1">
    <citation type="submission" date="2018-06" db="EMBL/GenBank/DDBJ databases">
        <authorList>
            <person name="Zhirakovskaya E."/>
        </authorList>
    </citation>
    <scope>NUCLEOTIDE SEQUENCE</scope>
</reference>